<dbReference type="Proteomes" id="UP001623348">
    <property type="component" value="Unassembled WGS sequence"/>
</dbReference>
<reference evidence="2 3" key="1">
    <citation type="submission" date="2024-06" db="EMBL/GenBank/DDBJ databases">
        <title>The draft genome of Grus japonensis, version 3.</title>
        <authorList>
            <person name="Nabeshima K."/>
            <person name="Suzuki S."/>
            <person name="Onuma M."/>
        </authorList>
    </citation>
    <scope>NUCLEOTIDE SEQUENCE [LARGE SCALE GENOMIC DNA]</scope>
    <source>
        <strain evidence="2 3">451A</strain>
    </source>
</reference>
<accession>A0ABC9X598</accession>
<name>A0ABC9X598_GRUJA</name>
<feature type="compositionally biased region" description="Polar residues" evidence="1">
    <location>
        <begin position="32"/>
        <end position="45"/>
    </location>
</feature>
<dbReference type="PANTHER" id="PTHR33332">
    <property type="entry name" value="REVERSE TRANSCRIPTASE DOMAIN-CONTAINING PROTEIN"/>
    <property type="match status" value="1"/>
</dbReference>
<gene>
    <name evidence="2" type="ORF">GRJ2_001727400</name>
</gene>
<protein>
    <submittedName>
        <fullName evidence="2">Mitochondrial enolase superfamily member 1</fullName>
    </submittedName>
</protein>
<dbReference type="AlphaFoldDB" id="A0ABC9X598"/>
<evidence type="ECO:0000256" key="1">
    <source>
        <dbReference type="SAM" id="MobiDB-lite"/>
    </source>
</evidence>
<sequence>MMIDRSAQRLEERKCHFYLQERQEEEPRELQTSQPHLSPWESNGAANPGKHFQAHEIKKITRTNQHELTKGKSCSINLINFYVEVIGLVEEGRAVDLVYLDFSKTDDTVSHKILLEKVLKSELDEQTVRWIENWLNA</sequence>
<organism evidence="2 3">
    <name type="scientific">Grus japonensis</name>
    <name type="common">Japanese crane</name>
    <name type="synonym">Red-crowned crane</name>
    <dbReference type="NCBI Taxonomy" id="30415"/>
    <lineage>
        <taxon>Eukaryota</taxon>
        <taxon>Metazoa</taxon>
        <taxon>Chordata</taxon>
        <taxon>Craniata</taxon>
        <taxon>Vertebrata</taxon>
        <taxon>Euteleostomi</taxon>
        <taxon>Archelosauria</taxon>
        <taxon>Archosauria</taxon>
        <taxon>Dinosauria</taxon>
        <taxon>Saurischia</taxon>
        <taxon>Theropoda</taxon>
        <taxon>Coelurosauria</taxon>
        <taxon>Aves</taxon>
        <taxon>Neognathae</taxon>
        <taxon>Neoaves</taxon>
        <taxon>Gruiformes</taxon>
        <taxon>Gruidae</taxon>
        <taxon>Grus</taxon>
    </lineage>
</organism>
<comment type="caution">
    <text evidence="2">The sequence shown here is derived from an EMBL/GenBank/DDBJ whole genome shotgun (WGS) entry which is preliminary data.</text>
</comment>
<dbReference type="EMBL" id="BAAFJT010000008">
    <property type="protein sequence ID" value="GAB0192621.1"/>
    <property type="molecule type" value="Genomic_DNA"/>
</dbReference>
<feature type="region of interest" description="Disordered" evidence="1">
    <location>
        <begin position="21"/>
        <end position="48"/>
    </location>
</feature>
<evidence type="ECO:0000313" key="3">
    <source>
        <dbReference type="Proteomes" id="UP001623348"/>
    </source>
</evidence>
<evidence type="ECO:0000313" key="2">
    <source>
        <dbReference type="EMBL" id="GAB0192621.1"/>
    </source>
</evidence>
<keyword evidence="3" id="KW-1185">Reference proteome</keyword>
<proteinExistence type="predicted"/>